<dbReference type="Proteomes" id="UP000032142">
    <property type="component" value="Unassembled WGS sequence"/>
</dbReference>
<name>A0A0B0NU50_GOSAR</name>
<evidence type="ECO:0000313" key="1">
    <source>
        <dbReference type="EMBL" id="KHG16360.1"/>
    </source>
</evidence>
<organism evidence="1 2">
    <name type="scientific">Gossypium arboreum</name>
    <name type="common">Tree cotton</name>
    <name type="synonym">Gossypium nanking</name>
    <dbReference type="NCBI Taxonomy" id="29729"/>
    <lineage>
        <taxon>Eukaryota</taxon>
        <taxon>Viridiplantae</taxon>
        <taxon>Streptophyta</taxon>
        <taxon>Embryophyta</taxon>
        <taxon>Tracheophyta</taxon>
        <taxon>Spermatophyta</taxon>
        <taxon>Magnoliopsida</taxon>
        <taxon>eudicotyledons</taxon>
        <taxon>Gunneridae</taxon>
        <taxon>Pentapetalae</taxon>
        <taxon>rosids</taxon>
        <taxon>malvids</taxon>
        <taxon>Malvales</taxon>
        <taxon>Malvaceae</taxon>
        <taxon>Malvoideae</taxon>
        <taxon>Gossypium</taxon>
    </lineage>
</organism>
<dbReference type="AlphaFoldDB" id="A0A0B0NU50"/>
<evidence type="ECO:0000313" key="2">
    <source>
        <dbReference type="Proteomes" id="UP000032142"/>
    </source>
</evidence>
<reference evidence="2" key="1">
    <citation type="submission" date="2014-09" db="EMBL/GenBank/DDBJ databases">
        <authorList>
            <person name="Mudge J."/>
            <person name="Ramaraj T."/>
            <person name="Lindquist I.E."/>
            <person name="Bharti A.K."/>
            <person name="Sundararajan A."/>
            <person name="Cameron C.T."/>
            <person name="Woodward J.E."/>
            <person name="May G.D."/>
            <person name="Brubaker C."/>
            <person name="Broadhvest J."/>
            <person name="Wilkins T.A."/>
        </authorList>
    </citation>
    <scope>NUCLEOTIDE SEQUENCE</scope>
    <source>
        <strain evidence="2">cv. AKA8401</strain>
    </source>
</reference>
<proteinExistence type="predicted"/>
<accession>A0A0B0NU50</accession>
<sequence>MLALEPSMGLLTQSVKKLQHMPIYSTTGRTYKTSTQIT</sequence>
<dbReference type="EMBL" id="KN406000">
    <property type="protein sequence ID" value="KHG16360.1"/>
    <property type="molecule type" value="Genomic_DNA"/>
</dbReference>
<gene>
    <name evidence="1" type="ORF">F383_22710</name>
</gene>
<protein>
    <submittedName>
        <fullName evidence="1">Uncharacterized protein</fullName>
    </submittedName>
</protein>
<keyword evidence="2" id="KW-1185">Reference proteome</keyword>